<sequence length="93" mass="10706">MSLFLADTGAQSYVNLKVKSFLQAFLLFSQLAKRQGRALGWMEERKLLTKSKKGNRSPLAPAHAGQTPRHFKMFICPLTFFFLSFFFLTTLER</sequence>
<organism evidence="2">
    <name type="scientific">Anguilla anguilla</name>
    <name type="common">European freshwater eel</name>
    <name type="synonym">Muraena anguilla</name>
    <dbReference type="NCBI Taxonomy" id="7936"/>
    <lineage>
        <taxon>Eukaryota</taxon>
        <taxon>Metazoa</taxon>
        <taxon>Chordata</taxon>
        <taxon>Craniata</taxon>
        <taxon>Vertebrata</taxon>
        <taxon>Euteleostomi</taxon>
        <taxon>Actinopterygii</taxon>
        <taxon>Neopterygii</taxon>
        <taxon>Teleostei</taxon>
        <taxon>Anguilliformes</taxon>
        <taxon>Anguillidae</taxon>
        <taxon>Anguilla</taxon>
    </lineage>
</organism>
<feature type="transmembrane region" description="Helical" evidence="1">
    <location>
        <begin position="71"/>
        <end position="91"/>
    </location>
</feature>
<evidence type="ECO:0000313" key="2">
    <source>
        <dbReference type="EMBL" id="JAH92792.1"/>
    </source>
</evidence>
<keyword evidence="1" id="KW-0812">Transmembrane</keyword>
<proteinExistence type="predicted"/>
<protein>
    <submittedName>
        <fullName evidence="2">Uncharacterized protein</fullName>
    </submittedName>
</protein>
<dbReference type="EMBL" id="GBXM01015785">
    <property type="protein sequence ID" value="JAH92792.1"/>
    <property type="molecule type" value="Transcribed_RNA"/>
</dbReference>
<dbReference type="AlphaFoldDB" id="A0A0E9WR09"/>
<evidence type="ECO:0000256" key="1">
    <source>
        <dbReference type="SAM" id="Phobius"/>
    </source>
</evidence>
<accession>A0A0E9WR09</accession>
<keyword evidence="1" id="KW-1133">Transmembrane helix</keyword>
<name>A0A0E9WR09_ANGAN</name>
<reference evidence="2" key="1">
    <citation type="submission" date="2014-11" db="EMBL/GenBank/DDBJ databases">
        <authorList>
            <person name="Amaro Gonzalez C."/>
        </authorList>
    </citation>
    <scope>NUCLEOTIDE SEQUENCE</scope>
</reference>
<keyword evidence="1" id="KW-0472">Membrane</keyword>
<reference evidence="2" key="2">
    <citation type="journal article" date="2015" name="Fish Shellfish Immunol.">
        <title>Early steps in the European eel (Anguilla anguilla)-Vibrio vulnificus interaction in the gills: Role of the RtxA13 toxin.</title>
        <authorList>
            <person name="Callol A."/>
            <person name="Pajuelo D."/>
            <person name="Ebbesson L."/>
            <person name="Teles M."/>
            <person name="MacKenzie S."/>
            <person name="Amaro C."/>
        </authorList>
    </citation>
    <scope>NUCLEOTIDE SEQUENCE</scope>
</reference>